<evidence type="ECO:0008006" key="14">
    <source>
        <dbReference type="Google" id="ProtNLM"/>
    </source>
</evidence>
<keyword evidence="6 8" id="KW-0472">Membrane</keyword>
<feature type="signal peptide" evidence="9">
    <location>
        <begin position="1"/>
        <end position="27"/>
    </location>
</feature>
<evidence type="ECO:0000256" key="4">
    <source>
        <dbReference type="ARBA" id="ARBA00022692"/>
    </source>
</evidence>
<dbReference type="GO" id="GO:0009279">
    <property type="term" value="C:cell outer membrane"/>
    <property type="evidence" value="ECO:0007669"/>
    <property type="project" value="UniProtKB-SubCell"/>
</dbReference>
<dbReference type="Pfam" id="PF25183">
    <property type="entry name" value="OMP_b-brl_4"/>
    <property type="match status" value="1"/>
</dbReference>
<evidence type="ECO:0000313" key="12">
    <source>
        <dbReference type="EMBL" id="BDU74151.1"/>
    </source>
</evidence>
<evidence type="ECO:0000256" key="9">
    <source>
        <dbReference type="SAM" id="SignalP"/>
    </source>
</evidence>
<dbReference type="Pfam" id="PF13620">
    <property type="entry name" value="CarboxypepD_reg"/>
    <property type="match status" value="1"/>
</dbReference>
<keyword evidence="3 8" id="KW-1134">Transmembrane beta strand</keyword>
<evidence type="ECO:0000256" key="2">
    <source>
        <dbReference type="ARBA" id="ARBA00022448"/>
    </source>
</evidence>
<dbReference type="EMBL" id="AP027080">
    <property type="protein sequence ID" value="BDU74151.1"/>
    <property type="molecule type" value="Genomic_DNA"/>
</dbReference>
<dbReference type="InterPro" id="IPR057601">
    <property type="entry name" value="Oar-like_b-barrel"/>
</dbReference>
<feature type="domain" description="TonB-dependent transporter Oar-like beta-barrel" evidence="11">
    <location>
        <begin position="307"/>
        <end position="833"/>
    </location>
</feature>
<dbReference type="InterPro" id="IPR037066">
    <property type="entry name" value="Plug_dom_sf"/>
</dbReference>
<protein>
    <recommendedName>
        <fullName evidence="14">TonB-dependent receptor plug domain-containing protein</fullName>
    </recommendedName>
</protein>
<keyword evidence="5 9" id="KW-0732">Signal</keyword>
<dbReference type="PROSITE" id="PS52016">
    <property type="entry name" value="TONB_DEPENDENT_REC_3"/>
    <property type="match status" value="1"/>
</dbReference>
<dbReference type="GO" id="GO:0015344">
    <property type="term" value="F:siderophore uptake transmembrane transporter activity"/>
    <property type="evidence" value="ECO:0007669"/>
    <property type="project" value="TreeGrafter"/>
</dbReference>
<dbReference type="RefSeq" id="WP_316412822.1">
    <property type="nucleotide sequence ID" value="NZ_AP027080.1"/>
</dbReference>
<gene>
    <name evidence="12" type="ORF">METEAL_33250</name>
</gene>
<dbReference type="SUPFAM" id="SSF49452">
    <property type="entry name" value="Starch-binding domain-like"/>
    <property type="match status" value="1"/>
</dbReference>
<evidence type="ECO:0000256" key="5">
    <source>
        <dbReference type="ARBA" id="ARBA00022729"/>
    </source>
</evidence>
<proteinExistence type="inferred from homology"/>
<dbReference type="GO" id="GO:0030246">
    <property type="term" value="F:carbohydrate binding"/>
    <property type="evidence" value="ECO:0007669"/>
    <property type="project" value="InterPro"/>
</dbReference>
<evidence type="ECO:0000259" key="10">
    <source>
        <dbReference type="Pfam" id="PF07715"/>
    </source>
</evidence>
<organism evidence="12 13">
    <name type="scientific">Mesoterricola silvestris</name>
    <dbReference type="NCBI Taxonomy" id="2927979"/>
    <lineage>
        <taxon>Bacteria</taxon>
        <taxon>Pseudomonadati</taxon>
        <taxon>Acidobacteriota</taxon>
        <taxon>Holophagae</taxon>
        <taxon>Holophagales</taxon>
        <taxon>Holophagaceae</taxon>
        <taxon>Mesoterricola</taxon>
    </lineage>
</organism>
<keyword evidence="2 8" id="KW-0813">Transport</keyword>
<dbReference type="Pfam" id="PF07715">
    <property type="entry name" value="Plug"/>
    <property type="match status" value="1"/>
</dbReference>
<dbReference type="GO" id="GO:0044718">
    <property type="term" value="P:siderophore transmembrane transport"/>
    <property type="evidence" value="ECO:0007669"/>
    <property type="project" value="TreeGrafter"/>
</dbReference>
<name>A0AA48KA21_9BACT</name>
<dbReference type="InterPro" id="IPR013784">
    <property type="entry name" value="Carb-bd-like_fold"/>
</dbReference>
<dbReference type="InterPro" id="IPR036942">
    <property type="entry name" value="Beta-barrel_TonB_sf"/>
</dbReference>
<feature type="domain" description="TonB-dependent receptor plug" evidence="10">
    <location>
        <begin position="167"/>
        <end position="229"/>
    </location>
</feature>
<sequence>MRAVLPRTGRSRLIALLIAASPTLVWAQTSPVGHLVGNIKSPDGKPVSHQLVRVATPRGNHEATTDAKGQFLVPNLVPGKVTVKVAVPGMVDIRTDIVITVNQTSTLNLQLRPQASAVVEVVAMAEALAVDPSQAKTGLMTNFDQINELPVVGNTSFDRVDQVIGLTPGANKFIIHGADEYQNSYQVDGVNVTDGNYGGRNAKMNNDFIDQVQVLTSGISARYGRFSGGVINVTTKSGTNEFQGTSRLEISNQKWNSRGKYPELYALFGMSPTPPEDAHHITQSYTFMGPILKDKLFFAFGYQGQSPVPTYHTKTTSLNFGGVPYSYTQDETRKDAKLDWNITTSHRLFTQFNETETNWLNLSAPDGNSTSLATLDGRRRTKKGLWSLGYTGQLSETLLLDAKYNDSYSKSGGSGDGSTGGATVPTWYDYLSRDILDNGTNAGSRVESHMKMAAASVTKFLDAAGQHQIEAGFQGYTYTHEAAAGKYPSGYFITFYGYRDGDRPATSALSNRNLVAGNVVETSLDWYQPVEGKVDTHVNSLYINDAWTFDTHWWFNLGLRYDRYKSTSTPEGNRFEFDAFTPRFSATYDFKGDKAHQLTLSAAEYAGAVLQGQLGAASVSQTPVQRQYVYVGTGGGAQGTGADALTANGQINWAAWGNGAGGTGQANPVFTKDPITNRNVFVDPNLKAPRVRELTLGYRHEAPGRAFTATFVRRWNDRFLDDFWYGNGMGPGVAKVIITNDPNGKSNYTGLEVTWNQQVTERLSYNANFTWSRTLGNASETLNGSTSEANNFGGGISSEALNPYGPIPSVDMPLSGNFSASYTQPVGKGRANAGLMATYRGRSAAGFKTGMDLTPGALVAQGYAATFTRTFAALGVDHQPASFTLDLQMGFEQPVYRKATVFAKVNINNLLNWMPVMNILHYGMGMGGVYTPQAPYDGMTSAYQTGRSVQLVTVFKF</sequence>
<dbReference type="Gene3D" id="2.40.170.20">
    <property type="entry name" value="TonB-dependent receptor, beta-barrel domain"/>
    <property type="match status" value="1"/>
</dbReference>
<evidence type="ECO:0000256" key="1">
    <source>
        <dbReference type="ARBA" id="ARBA00004571"/>
    </source>
</evidence>
<evidence type="ECO:0000313" key="13">
    <source>
        <dbReference type="Proteomes" id="UP001238179"/>
    </source>
</evidence>
<dbReference type="KEGG" id="msil:METEAL_33250"/>
<evidence type="ECO:0000259" key="11">
    <source>
        <dbReference type="Pfam" id="PF25183"/>
    </source>
</evidence>
<dbReference type="PANTHER" id="PTHR30069:SF29">
    <property type="entry name" value="HEMOGLOBIN AND HEMOGLOBIN-HAPTOGLOBIN-BINDING PROTEIN 1-RELATED"/>
    <property type="match status" value="1"/>
</dbReference>
<evidence type="ECO:0000256" key="7">
    <source>
        <dbReference type="ARBA" id="ARBA00023237"/>
    </source>
</evidence>
<comment type="similarity">
    <text evidence="8">Belongs to the TonB-dependent receptor family.</text>
</comment>
<keyword evidence="4 8" id="KW-0812">Transmembrane</keyword>
<comment type="subcellular location">
    <subcellularLocation>
        <location evidence="1 8">Cell outer membrane</location>
        <topology evidence="1 8">Multi-pass membrane protein</topology>
    </subcellularLocation>
</comment>
<dbReference type="Proteomes" id="UP001238179">
    <property type="component" value="Chromosome"/>
</dbReference>
<feature type="chain" id="PRO_5041213024" description="TonB-dependent receptor plug domain-containing protein" evidence="9">
    <location>
        <begin position="28"/>
        <end position="957"/>
    </location>
</feature>
<keyword evidence="13" id="KW-1185">Reference proteome</keyword>
<evidence type="ECO:0000256" key="3">
    <source>
        <dbReference type="ARBA" id="ARBA00022452"/>
    </source>
</evidence>
<dbReference type="InterPro" id="IPR039426">
    <property type="entry name" value="TonB-dep_rcpt-like"/>
</dbReference>
<reference evidence="13" key="1">
    <citation type="journal article" date="2023" name="Int. J. Syst. Evol. Microbiol.">
        <title>Mesoterricola silvestris gen. nov., sp. nov., Mesoterricola sediminis sp. nov., Geothrix oryzae sp. nov., Geothrix edaphica sp. nov., Geothrix rubra sp. nov., and Geothrix limicola sp. nov., six novel members of Acidobacteriota isolated from soils.</title>
        <authorList>
            <person name="Itoh H."/>
            <person name="Sugisawa Y."/>
            <person name="Mise K."/>
            <person name="Xu Z."/>
            <person name="Kuniyasu M."/>
            <person name="Ushijima N."/>
            <person name="Kawano K."/>
            <person name="Kobayashi E."/>
            <person name="Shiratori Y."/>
            <person name="Masuda Y."/>
            <person name="Senoo K."/>
        </authorList>
    </citation>
    <scope>NUCLEOTIDE SEQUENCE [LARGE SCALE GENOMIC DNA]</scope>
    <source>
        <strain evidence="13">W79</strain>
    </source>
</reference>
<evidence type="ECO:0000256" key="8">
    <source>
        <dbReference type="PROSITE-ProRule" id="PRU01360"/>
    </source>
</evidence>
<dbReference type="Gene3D" id="2.60.40.1120">
    <property type="entry name" value="Carboxypeptidase-like, regulatory domain"/>
    <property type="match status" value="1"/>
</dbReference>
<accession>A0AA48KA21</accession>
<evidence type="ECO:0000256" key="6">
    <source>
        <dbReference type="ARBA" id="ARBA00023136"/>
    </source>
</evidence>
<dbReference type="Gene3D" id="2.170.130.10">
    <property type="entry name" value="TonB-dependent receptor, plug domain"/>
    <property type="match status" value="1"/>
</dbReference>
<keyword evidence="7 8" id="KW-0998">Cell outer membrane</keyword>
<dbReference type="AlphaFoldDB" id="A0AA48KA21"/>
<dbReference type="SUPFAM" id="SSF56935">
    <property type="entry name" value="Porins"/>
    <property type="match status" value="1"/>
</dbReference>
<dbReference type="InterPro" id="IPR012910">
    <property type="entry name" value="Plug_dom"/>
</dbReference>
<dbReference type="PANTHER" id="PTHR30069">
    <property type="entry name" value="TONB-DEPENDENT OUTER MEMBRANE RECEPTOR"/>
    <property type="match status" value="1"/>
</dbReference>